<feature type="compositionally biased region" description="Basic and acidic residues" evidence="1">
    <location>
        <begin position="477"/>
        <end position="490"/>
    </location>
</feature>
<feature type="compositionally biased region" description="Acidic residues" evidence="1">
    <location>
        <begin position="798"/>
        <end position="811"/>
    </location>
</feature>
<feature type="compositionally biased region" description="Basic residues" evidence="1">
    <location>
        <begin position="774"/>
        <end position="785"/>
    </location>
</feature>
<feature type="compositionally biased region" description="Basic and acidic residues" evidence="1">
    <location>
        <begin position="360"/>
        <end position="376"/>
    </location>
</feature>
<feature type="compositionally biased region" description="Low complexity" evidence="1">
    <location>
        <begin position="596"/>
        <end position="606"/>
    </location>
</feature>
<feature type="region of interest" description="Disordered" evidence="1">
    <location>
        <begin position="163"/>
        <end position="185"/>
    </location>
</feature>
<protein>
    <submittedName>
        <fullName evidence="3">Uncharacterized protein</fullName>
    </submittedName>
</protein>
<gene>
    <name evidence="3" type="ORF">HERILL_LOCUS12337</name>
</gene>
<evidence type="ECO:0000256" key="2">
    <source>
        <dbReference type="SAM" id="SignalP"/>
    </source>
</evidence>
<feature type="compositionally biased region" description="Polar residues" evidence="1">
    <location>
        <begin position="437"/>
        <end position="464"/>
    </location>
</feature>
<feature type="chain" id="PRO_5030840234" evidence="2">
    <location>
        <begin position="22"/>
        <end position="900"/>
    </location>
</feature>
<feature type="compositionally biased region" description="Basic and acidic residues" evidence="1">
    <location>
        <begin position="679"/>
        <end position="694"/>
    </location>
</feature>
<feature type="region of interest" description="Disordered" evidence="1">
    <location>
        <begin position="225"/>
        <end position="887"/>
    </location>
</feature>
<feature type="compositionally biased region" description="Low complexity" evidence="1">
    <location>
        <begin position="722"/>
        <end position="738"/>
    </location>
</feature>
<feature type="signal peptide" evidence="2">
    <location>
        <begin position="1"/>
        <end position="21"/>
    </location>
</feature>
<feature type="compositionally biased region" description="Acidic residues" evidence="1">
    <location>
        <begin position="566"/>
        <end position="595"/>
    </location>
</feature>
<feature type="compositionally biased region" description="Basic residues" evidence="1">
    <location>
        <begin position="868"/>
        <end position="885"/>
    </location>
</feature>
<feature type="compositionally biased region" description="Basic and acidic residues" evidence="1">
    <location>
        <begin position="631"/>
        <end position="643"/>
    </location>
</feature>
<dbReference type="Proteomes" id="UP000594454">
    <property type="component" value="Chromosome 5"/>
</dbReference>
<feature type="compositionally biased region" description="Basic and acidic residues" evidence="1">
    <location>
        <begin position="169"/>
        <end position="178"/>
    </location>
</feature>
<reference evidence="3 4" key="1">
    <citation type="submission" date="2020-11" db="EMBL/GenBank/DDBJ databases">
        <authorList>
            <person name="Wallbank WR R."/>
            <person name="Pardo Diaz C."/>
            <person name="Kozak K."/>
            <person name="Martin S."/>
            <person name="Jiggins C."/>
            <person name="Moest M."/>
            <person name="Warren A I."/>
            <person name="Generalovic N T."/>
            <person name="Byers J.R.P. K."/>
            <person name="Montejo-Kovacevich G."/>
            <person name="Yen C E."/>
        </authorList>
    </citation>
    <scope>NUCLEOTIDE SEQUENCE [LARGE SCALE GENOMIC DNA]</scope>
</reference>
<evidence type="ECO:0000313" key="3">
    <source>
        <dbReference type="EMBL" id="CAD7089810.1"/>
    </source>
</evidence>
<feature type="compositionally biased region" description="Basic and acidic residues" evidence="1">
    <location>
        <begin position="320"/>
        <end position="335"/>
    </location>
</feature>
<feature type="compositionally biased region" description="Basic and acidic residues" evidence="1">
    <location>
        <begin position="274"/>
        <end position="298"/>
    </location>
</feature>
<organism evidence="3 4">
    <name type="scientific">Hermetia illucens</name>
    <name type="common">Black soldier fly</name>
    <dbReference type="NCBI Taxonomy" id="343691"/>
    <lineage>
        <taxon>Eukaryota</taxon>
        <taxon>Metazoa</taxon>
        <taxon>Ecdysozoa</taxon>
        <taxon>Arthropoda</taxon>
        <taxon>Hexapoda</taxon>
        <taxon>Insecta</taxon>
        <taxon>Pterygota</taxon>
        <taxon>Neoptera</taxon>
        <taxon>Endopterygota</taxon>
        <taxon>Diptera</taxon>
        <taxon>Brachycera</taxon>
        <taxon>Stratiomyomorpha</taxon>
        <taxon>Stratiomyidae</taxon>
        <taxon>Hermetiinae</taxon>
        <taxon>Hermetia</taxon>
    </lineage>
</organism>
<dbReference type="EMBL" id="LR899013">
    <property type="protein sequence ID" value="CAD7089810.1"/>
    <property type="molecule type" value="Genomic_DNA"/>
</dbReference>
<proteinExistence type="predicted"/>
<sequence>MKVHLVLTVCAFVCCNGVLEARHAGDHRDFVTHIRKYAPDSDTRPVYVMSIKRPPLNEADKQNPSPAPSPLAFKALKIMSPPSVHLTNREKKHQLRRLPPTPFPNIERLIAKRLKVATYRRTDPAERKKLSKGADVKPTQETIAAIAEPMLATQKYSQDGGYKSSINNHNEEGIRSKDANWPPNPSVYPVRKTSFIDDEEIDALHQINSGSDYLSLFFNQPVENSQKKEHKLAKTRPSQEPPNEEKGTQRLPLFSILSDPVKRHGHRNTPDVLDENRRSDNEALHDKPSEDNQDKDHQLSALLEDPNLQEGQLDSNLNPDRPDSLDQLEPLKLDNLEASGSGYPNKNENSDYHPASSEATEDHQPEYHELTTEYPEKLSSSDNYDDSIDSNPLNVENVENETLNLSPTDSEHIETIDNPFENLEIGTDQPEYHEQVTESNNDNVDETSYQESNNGSDNPPFEQNNPHEENIADTEDFYPHSDENANHPEGESDPNQTNYPDIYEPNHQGHQETPDAPSMSEQEQNPDPYTEDPTMPTYPHDPHYTSYEEDQYPPINSETNGNTPGETEEPDFDAEDQYPYDEDEEVDDDYDEYGDIMDNYYEYYPSPSEPYPFPYRIGMEDLPEANGRPGRKGDKVQPEKEDTTPNAAVGDKDQLEEEVVADNDFLEEEESDPAAATDVNDKPEREETKPENRPTAKPKPQKPQPNKPEPEKSKPNKPKPGKPQSNKPKPAKPLAAKPQSEKPKPEEVDPDVAPLSQEIIPEAQQPVATAGVVNKKKKKRRRRPARPAYRPPSPYYGYDDDDEDDDYDDYEGGTAPGDPYDDDDEDDDGAFYDPGGYYPYSGSEEDYEGSPDYGGGDYDYGSEERRIGRSKRRSRSTLRKRKWHSGKQLSKKLIVGKEAS</sequence>
<keyword evidence="2" id="KW-0732">Signal</keyword>
<feature type="compositionally biased region" description="Polar residues" evidence="1">
    <location>
        <begin position="309"/>
        <end position="318"/>
    </location>
</feature>
<feature type="compositionally biased region" description="Low complexity" evidence="1">
    <location>
        <begin position="389"/>
        <end position="405"/>
    </location>
</feature>
<name>A0A7R8YYU3_HERIL</name>
<dbReference type="AlphaFoldDB" id="A0A7R8YYU3"/>
<feature type="compositionally biased region" description="Low complexity" evidence="1">
    <location>
        <begin position="831"/>
        <end position="842"/>
    </location>
</feature>
<accession>A0A7R8YYU3</accession>
<evidence type="ECO:0000313" key="4">
    <source>
        <dbReference type="Proteomes" id="UP000594454"/>
    </source>
</evidence>
<dbReference type="InParanoid" id="A0A7R8YYU3"/>
<feature type="compositionally biased region" description="Acidic residues" evidence="1">
    <location>
        <begin position="654"/>
        <end position="672"/>
    </location>
</feature>
<keyword evidence="4" id="KW-1185">Reference proteome</keyword>
<evidence type="ECO:0000256" key="1">
    <source>
        <dbReference type="SAM" id="MobiDB-lite"/>
    </source>
</evidence>
<feature type="compositionally biased region" description="Acidic residues" evidence="1">
    <location>
        <begin position="819"/>
        <end position="830"/>
    </location>
</feature>